<organism evidence="2 3">
    <name type="scientific">Rotaria sordida</name>
    <dbReference type="NCBI Taxonomy" id="392033"/>
    <lineage>
        <taxon>Eukaryota</taxon>
        <taxon>Metazoa</taxon>
        <taxon>Spiralia</taxon>
        <taxon>Gnathifera</taxon>
        <taxon>Rotifera</taxon>
        <taxon>Eurotatoria</taxon>
        <taxon>Bdelloidea</taxon>
        <taxon>Philodinida</taxon>
        <taxon>Philodinidae</taxon>
        <taxon>Rotaria</taxon>
    </lineage>
</organism>
<dbReference type="AlphaFoldDB" id="A0A815PJ32"/>
<evidence type="ECO:0000313" key="1">
    <source>
        <dbReference type="EMBL" id="CAF0928550.1"/>
    </source>
</evidence>
<dbReference type="EMBL" id="CAJNOH010000177">
    <property type="protein sequence ID" value="CAF0928550.1"/>
    <property type="molecule type" value="Genomic_DNA"/>
</dbReference>
<accession>A0A815PJ32</accession>
<dbReference type="Proteomes" id="UP000663854">
    <property type="component" value="Unassembled WGS sequence"/>
</dbReference>
<proteinExistence type="predicted"/>
<gene>
    <name evidence="2" type="ORF">JXQ802_LOCUS37498</name>
    <name evidence="1" type="ORF">PYM288_LOCUS10924</name>
</gene>
<reference evidence="2" key="1">
    <citation type="submission" date="2021-02" db="EMBL/GenBank/DDBJ databases">
        <authorList>
            <person name="Nowell W R."/>
        </authorList>
    </citation>
    <scope>NUCLEOTIDE SEQUENCE</scope>
</reference>
<comment type="caution">
    <text evidence="2">The sequence shown here is derived from an EMBL/GenBank/DDBJ whole genome shotgun (WGS) entry which is preliminary data.</text>
</comment>
<sequence>MLVLYLRKRINANCGIEIVAVVNDIETLKKFNADLYIDKDLFLAHIEALFALHIQNTIASIQQALEHRQNKNLHHFHETTDDSDLEVIYRKFEINRHQVHLWTKAELSIDEKSENFVLIHKDFIFYIT</sequence>
<evidence type="ECO:0000313" key="2">
    <source>
        <dbReference type="EMBL" id="CAF1449430.1"/>
    </source>
</evidence>
<keyword evidence="3" id="KW-1185">Reference proteome</keyword>
<protein>
    <submittedName>
        <fullName evidence="2">Uncharacterized protein</fullName>
    </submittedName>
</protein>
<evidence type="ECO:0000313" key="3">
    <source>
        <dbReference type="Proteomes" id="UP000663870"/>
    </source>
</evidence>
<dbReference type="Proteomes" id="UP000663870">
    <property type="component" value="Unassembled WGS sequence"/>
</dbReference>
<name>A0A815PJ32_9BILA</name>
<dbReference type="EMBL" id="CAJNOL010002009">
    <property type="protein sequence ID" value="CAF1449430.1"/>
    <property type="molecule type" value="Genomic_DNA"/>
</dbReference>